<feature type="non-terminal residue" evidence="6">
    <location>
        <position position="558"/>
    </location>
</feature>
<dbReference type="InterPro" id="IPR037316">
    <property type="entry name" value="Yen1_H3TH"/>
</dbReference>
<dbReference type="PRINTS" id="PR00853">
    <property type="entry name" value="XPGRADSUPER"/>
</dbReference>
<dbReference type="AlphaFoldDB" id="A0A0H2S9G8"/>
<dbReference type="GO" id="GO:0017108">
    <property type="term" value="F:5'-flap endonuclease activity"/>
    <property type="evidence" value="ECO:0007669"/>
    <property type="project" value="TreeGrafter"/>
</dbReference>
<dbReference type="InterPro" id="IPR029060">
    <property type="entry name" value="PIN-like_dom_sf"/>
</dbReference>
<evidence type="ECO:0000259" key="4">
    <source>
        <dbReference type="SMART" id="SM00484"/>
    </source>
</evidence>
<dbReference type="InterPro" id="IPR036279">
    <property type="entry name" value="5-3_exonuclease_C_sf"/>
</dbReference>
<dbReference type="STRING" id="27342.A0A0H2S9G8"/>
<dbReference type="GO" id="GO:0006281">
    <property type="term" value="P:DNA repair"/>
    <property type="evidence" value="ECO:0007669"/>
    <property type="project" value="UniProtKB-ARBA"/>
</dbReference>
<dbReference type="InterPro" id="IPR041177">
    <property type="entry name" value="GEN1_C"/>
</dbReference>
<dbReference type="SMART" id="SM00485">
    <property type="entry name" value="XPGN"/>
    <property type="match status" value="1"/>
</dbReference>
<feature type="domain" description="XPG-I" evidence="4">
    <location>
        <begin position="117"/>
        <end position="203"/>
    </location>
</feature>
<evidence type="ECO:0000256" key="1">
    <source>
        <dbReference type="ARBA" id="ARBA00022722"/>
    </source>
</evidence>
<accession>A0A0H2S9G8</accession>
<evidence type="ECO:0000256" key="2">
    <source>
        <dbReference type="ARBA" id="ARBA00022801"/>
    </source>
</evidence>
<dbReference type="Pfam" id="PF00752">
    <property type="entry name" value="XPG_N"/>
    <property type="match status" value="1"/>
</dbReference>
<dbReference type="Pfam" id="PF00867">
    <property type="entry name" value="XPG_I"/>
    <property type="match status" value="1"/>
</dbReference>
<dbReference type="Proteomes" id="UP000053477">
    <property type="component" value="Unassembled WGS sequence"/>
</dbReference>
<dbReference type="InterPro" id="IPR006084">
    <property type="entry name" value="XPG/Rad2"/>
</dbReference>
<sequence length="558" mass="62602">MGVKDLWEYLQPAGQSRAFKNLVVSEGFESNVSRRRGYRLGIDCSLWYQQVARAGGNDKGENPLLRGLFFKIIALAQLPIIPLFVFDGRNRPKEKRGRHMGKSGSHPLNKKMREFLEAFGMEWRMAHGEAEAELAVLNQTGVIDAILSDDADTFVFGAKVVIRNLGSELSGNKSNPALDLNQNKSSYHCMIYRADEIERNPRVRLTRGGMILFALLNGGDYDKGALGIGKVSARGLARCGFGDTLLEAYNNRNEESFHHFLRGWREDVNQELRTNSRGLLQSARPGMQLPPNFPDIELLELYTNPATSQSAGTTGGGQLKDNKQINLAKIASLCEELFEWGTRSAIVKRFRSLKLWDAAIITILRQVALEEDRKEVDRRIAAGSQDIHLRGVVRPPGQDSVPLDASLIRKYLDKNTEDHLAQAFVNRGPQSQVAEEDRIPLLKIVKKEKEHVKTDFMPEYKIEVDPEDFVQLTLSGIKGRRPESFVITGDETDESEDGEAQTTGNRKKSKKKQPDPLDPYSMNCPASILVIVDPKSVQLFEQGINDKERKKEDAENAK</sequence>
<dbReference type="PANTHER" id="PTHR11081:SF75">
    <property type="entry name" value="ENDONUCLEASE, PUTATIVE (AFU_ORTHOLOGUE AFUA_3G13260)-RELATED"/>
    <property type="match status" value="1"/>
</dbReference>
<dbReference type="SMART" id="SM00484">
    <property type="entry name" value="XPGI"/>
    <property type="match status" value="1"/>
</dbReference>
<dbReference type="GO" id="GO:0008821">
    <property type="term" value="F:crossover junction DNA endonuclease activity"/>
    <property type="evidence" value="ECO:0007669"/>
    <property type="project" value="InterPro"/>
</dbReference>
<evidence type="ECO:0000259" key="5">
    <source>
        <dbReference type="SMART" id="SM00485"/>
    </source>
</evidence>
<dbReference type="InParanoid" id="A0A0H2S9G8"/>
<dbReference type="PANTHER" id="PTHR11081">
    <property type="entry name" value="FLAP ENDONUCLEASE FAMILY MEMBER"/>
    <property type="match status" value="1"/>
</dbReference>
<feature type="domain" description="XPG N-terminal" evidence="5">
    <location>
        <begin position="1"/>
        <end position="105"/>
    </location>
</feature>
<protein>
    <submittedName>
        <fullName evidence="6">PIN domain-like protein</fullName>
    </submittedName>
</protein>
<dbReference type="SUPFAM" id="SSF47807">
    <property type="entry name" value="5' to 3' exonuclease, C-terminal subdomain"/>
    <property type="match status" value="1"/>
</dbReference>
<dbReference type="CDD" id="cd09870">
    <property type="entry name" value="PIN_YEN1"/>
    <property type="match status" value="1"/>
</dbReference>
<organism evidence="6 7">
    <name type="scientific">Schizopora paradoxa</name>
    <dbReference type="NCBI Taxonomy" id="27342"/>
    <lineage>
        <taxon>Eukaryota</taxon>
        <taxon>Fungi</taxon>
        <taxon>Dikarya</taxon>
        <taxon>Basidiomycota</taxon>
        <taxon>Agaricomycotina</taxon>
        <taxon>Agaricomycetes</taxon>
        <taxon>Hymenochaetales</taxon>
        <taxon>Schizoporaceae</taxon>
        <taxon>Schizopora</taxon>
    </lineage>
</organism>
<feature type="region of interest" description="Disordered" evidence="3">
    <location>
        <begin position="483"/>
        <end position="523"/>
    </location>
</feature>
<dbReference type="Pfam" id="PF18380">
    <property type="entry name" value="GEN1_C"/>
    <property type="match status" value="1"/>
</dbReference>
<gene>
    <name evidence="6" type="ORF">SCHPADRAFT_805406</name>
</gene>
<proteinExistence type="predicted"/>
<dbReference type="Gene3D" id="3.40.50.1010">
    <property type="entry name" value="5'-nuclease"/>
    <property type="match status" value="2"/>
</dbReference>
<keyword evidence="7" id="KW-1185">Reference proteome</keyword>
<dbReference type="InterPro" id="IPR006085">
    <property type="entry name" value="XPG_DNA_repair_N"/>
</dbReference>
<dbReference type="EMBL" id="KQ085895">
    <property type="protein sequence ID" value="KLO18378.1"/>
    <property type="molecule type" value="Genomic_DNA"/>
</dbReference>
<dbReference type="InterPro" id="IPR006086">
    <property type="entry name" value="XPG-I_dom"/>
</dbReference>
<evidence type="ECO:0000313" key="7">
    <source>
        <dbReference type="Proteomes" id="UP000053477"/>
    </source>
</evidence>
<reference evidence="6 7" key="1">
    <citation type="submission" date="2015-04" db="EMBL/GenBank/DDBJ databases">
        <title>Complete genome sequence of Schizopora paradoxa KUC8140, a cosmopolitan wood degrader in East Asia.</title>
        <authorList>
            <consortium name="DOE Joint Genome Institute"/>
            <person name="Min B."/>
            <person name="Park H."/>
            <person name="Jang Y."/>
            <person name="Kim J.-J."/>
            <person name="Kim K.H."/>
            <person name="Pangilinan J."/>
            <person name="Lipzen A."/>
            <person name="Riley R."/>
            <person name="Grigoriev I.V."/>
            <person name="Spatafora J.W."/>
            <person name="Choi I.-G."/>
        </authorList>
    </citation>
    <scope>NUCLEOTIDE SEQUENCE [LARGE SCALE GENOMIC DNA]</scope>
    <source>
        <strain evidence="6 7">KUC8140</strain>
    </source>
</reference>
<evidence type="ECO:0000313" key="6">
    <source>
        <dbReference type="EMBL" id="KLO18378.1"/>
    </source>
</evidence>
<keyword evidence="2" id="KW-0378">Hydrolase</keyword>
<name>A0A0H2S9G8_9AGAM</name>
<dbReference type="SUPFAM" id="SSF88723">
    <property type="entry name" value="PIN domain-like"/>
    <property type="match status" value="1"/>
</dbReference>
<feature type="compositionally biased region" description="Acidic residues" evidence="3">
    <location>
        <begin position="490"/>
        <end position="499"/>
    </location>
</feature>
<keyword evidence="1" id="KW-0540">Nuclease</keyword>
<evidence type="ECO:0000256" key="3">
    <source>
        <dbReference type="SAM" id="MobiDB-lite"/>
    </source>
</evidence>
<dbReference type="OrthoDB" id="2959108at2759"/>
<dbReference type="CDD" id="cd09906">
    <property type="entry name" value="H3TH_YEN1"/>
    <property type="match status" value="1"/>
</dbReference>